<feature type="domain" description="DUF559" evidence="1">
    <location>
        <begin position="216"/>
        <end position="265"/>
    </location>
</feature>
<evidence type="ECO:0000259" key="1">
    <source>
        <dbReference type="Pfam" id="PF04480"/>
    </source>
</evidence>
<dbReference type="GO" id="GO:0004519">
    <property type="term" value="F:endonuclease activity"/>
    <property type="evidence" value="ECO:0007669"/>
    <property type="project" value="UniProtKB-KW"/>
</dbReference>
<protein>
    <submittedName>
        <fullName evidence="2">Very-short-patch-repair endonuclease</fullName>
    </submittedName>
</protein>
<name>A0A1H6JYF6_MYCRU</name>
<sequence>MGEKKRQQLPFIGSEALASGALNRYELRRYHRPLMPNVYLDEHIDPSLAQRTVGAWLWSRRQAVIAGLAASALHGSKWIDDDVPVELIWRNARAPEGVITRDDLLLPNEFQCLDGLPVTTPERTAFDIGRRGSLGAAVARLDALAAATGLKASAVEALAREHARARGLRQLERALDLMDAGAESPKETWLRLLVIRNGYPRPRTQIPILGPDGWPMYFLDMGWEHLKLALEYDGGQHWDDAVRVAYDIKRGEYVDDLGWTVIRVTKGHHAYDVLARVQRAWNRLSR</sequence>
<gene>
    <name evidence="2" type="ORF">SAMN04489835_2767</name>
</gene>
<reference evidence="3" key="1">
    <citation type="submission" date="2016-10" db="EMBL/GenBank/DDBJ databases">
        <authorList>
            <person name="Varghese N."/>
            <person name="Submissions S."/>
        </authorList>
    </citation>
    <scope>NUCLEOTIDE SEQUENCE [LARGE SCALE GENOMIC DNA]</scope>
    <source>
        <strain evidence="3">DSM 45405</strain>
    </source>
</reference>
<dbReference type="RefSeq" id="WP_083407618.1">
    <property type="nucleotide sequence ID" value="NZ_LT629971.1"/>
</dbReference>
<dbReference type="AlphaFoldDB" id="A0A1H6JYF6"/>
<keyword evidence="2" id="KW-0540">Nuclease</keyword>
<dbReference type="Gene3D" id="3.40.960.10">
    <property type="entry name" value="VSR Endonuclease"/>
    <property type="match status" value="1"/>
</dbReference>
<accession>A0A1H6JYF6</accession>
<dbReference type="SUPFAM" id="SSF52980">
    <property type="entry name" value="Restriction endonuclease-like"/>
    <property type="match status" value="1"/>
</dbReference>
<dbReference type="STRING" id="370526.SAMN04489835_2767"/>
<dbReference type="Proteomes" id="UP000182915">
    <property type="component" value="Chromosome I"/>
</dbReference>
<dbReference type="OrthoDB" id="4390288at2"/>
<evidence type="ECO:0000313" key="3">
    <source>
        <dbReference type="Proteomes" id="UP000182915"/>
    </source>
</evidence>
<dbReference type="Pfam" id="PF04480">
    <property type="entry name" value="DUF559"/>
    <property type="match status" value="1"/>
</dbReference>
<evidence type="ECO:0000313" key="2">
    <source>
        <dbReference type="EMBL" id="SEH67667.1"/>
    </source>
</evidence>
<keyword evidence="3" id="KW-1185">Reference proteome</keyword>
<dbReference type="InterPro" id="IPR011335">
    <property type="entry name" value="Restrct_endonuc-II-like"/>
</dbReference>
<keyword evidence="2" id="KW-0378">Hydrolase</keyword>
<dbReference type="InterPro" id="IPR007569">
    <property type="entry name" value="DUF559"/>
</dbReference>
<organism evidence="2 3">
    <name type="scientific">Mycolicibacterium rutilum</name>
    <name type="common">Mycobacterium rutilum</name>
    <dbReference type="NCBI Taxonomy" id="370526"/>
    <lineage>
        <taxon>Bacteria</taxon>
        <taxon>Bacillati</taxon>
        <taxon>Actinomycetota</taxon>
        <taxon>Actinomycetes</taxon>
        <taxon>Mycobacteriales</taxon>
        <taxon>Mycobacteriaceae</taxon>
        <taxon>Mycolicibacterium</taxon>
    </lineage>
</organism>
<proteinExistence type="predicted"/>
<keyword evidence="2" id="KW-0255">Endonuclease</keyword>
<dbReference type="EMBL" id="LT629971">
    <property type="protein sequence ID" value="SEH67667.1"/>
    <property type="molecule type" value="Genomic_DNA"/>
</dbReference>